<reference evidence="1 2" key="1">
    <citation type="submission" date="2019-06" db="EMBL/GenBank/DDBJ databases">
        <title>Draft genomes of female and male turbot (Scophthalmus maximus).</title>
        <authorList>
            <person name="Xu H."/>
            <person name="Xu X.-W."/>
            <person name="Shao C."/>
            <person name="Chen S."/>
        </authorList>
    </citation>
    <scope>NUCLEOTIDE SEQUENCE [LARGE SCALE GENOMIC DNA]</scope>
    <source>
        <strain evidence="1">Ysfricsl-2016a</strain>
        <tissue evidence="1">Blood</tissue>
    </source>
</reference>
<name>A0A6A4TTV2_SCOMX</name>
<dbReference type="EMBL" id="VEVO01000002">
    <property type="protein sequence ID" value="KAF0046121.1"/>
    <property type="molecule type" value="Genomic_DNA"/>
</dbReference>
<organism evidence="1 2">
    <name type="scientific">Scophthalmus maximus</name>
    <name type="common">Turbot</name>
    <name type="synonym">Psetta maxima</name>
    <dbReference type="NCBI Taxonomy" id="52904"/>
    <lineage>
        <taxon>Eukaryota</taxon>
        <taxon>Metazoa</taxon>
        <taxon>Chordata</taxon>
        <taxon>Craniata</taxon>
        <taxon>Vertebrata</taxon>
        <taxon>Euteleostomi</taxon>
        <taxon>Actinopterygii</taxon>
        <taxon>Neopterygii</taxon>
        <taxon>Teleostei</taxon>
        <taxon>Neoteleostei</taxon>
        <taxon>Acanthomorphata</taxon>
        <taxon>Carangaria</taxon>
        <taxon>Pleuronectiformes</taxon>
        <taxon>Pleuronectoidei</taxon>
        <taxon>Scophthalmidae</taxon>
        <taxon>Scophthalmus</taxon>
    </lineage>
</organism>
<protein>
    <submittedName>
        <fullName evidence="1">Uncharacterized protein</fullName>
    </submittedName>
</protein>
<comment type="caution">
    <text evidence="1">The sequence shown here is derived from an EMBL/GenBank/DDBJ whole genome shotgun (WGS) entry which is preliminary data.</text>
</comment>
<gene>
    <name evidence="1" type="ORF">F2P81_002650</name>
</gene>
<evidence type="ECO:0000313" key="2">
    <source>
        <dbReference type="Proteomes" id="UP000438429"/>
    </source>
</evidence>
<dbReference type="Proteomes" id="UP000438429">
    <property type="component" value="Unassembled WGS sequence"/>
</dbReference>
<sequence length="322" mass="35257">MASPRNRVGSLFQLLQLQRSSETAQQRDVCWQLLSKLRSGMAVFEWKRLLFFGGATQSSASLQTSGDSGTFVTFYLTFQSSLGDLDLFAISGVSVLATDEPISAQAINIRSITLNGFLFISARDLLSLTIIDGAPTTADRRGETTAGGARFLFLPAACRCVIHKPRETPVPQQTNESVRHLVLSSAILRSHRRCAKHLVPGENTDSCSSLVISQAALGEALICDGRRVMTPAEDEVALQLSAVIIRHQNGTINKTWAVSTLFRLRVDTGAPRCCNRMAFPLLHFIIRRQERQCHIQCAIIEILGRLGSPDTPPADVKSIARP</sequence>
<dbReference type="AlphaFoldDB" id="A0A6A4TTV2"/>
<evidence type="ECO:0000313" key="1">
    <source>
        <dbReference type="EMBL" id="KAF0046121.1"/>
    </source>
</evidence>
<accession>A0A6A4TTV2</accession>
<proteinExistence type="predicted"/>